<protein>
    <submittedName>
        <fullName evidence="1">SatD family protein</fullName>
    </submittedName>
</protein>
<keyword evidence="2" id="KW-1185">Reference proteome</keyword>
<dbReference type="InterPro" id="IPR032580">
    <property type="entry name" value="SatD"/>
</dbReference>
<dbReference type="EMBL" id="JAOYOD010000001">
    <property type="protein sequence ID" value="MCV9386418.1"/>
    <property type="molecule type" value="Genomic_DNA"/>
</dbReference>
<evidence type="ECO:0000313" key="1">
    <source>
        <dbReference type="EMBL" id="MCV9386418.1"/>
    </source>
</evidence>
<evidence type="ECO:0000313" key="2">
    <source>
        <dbReference type="Proteomes" id="UP001300692"/>
    </source>
</evidence>
<organism evidence="1 2">
    <name type="scientific">Reichenbachiella ulvae</name>
    <dbReference type="NCBI Taxonomy" id="2980104"/>
    <lineage>
        <taxon>Bacteria</taxon>
        <taxon>Pseudomonadati</taxon>
        <taxon>Bacteroidota</taxon>
        <taxon>Cytophagia</taxon>
        <taxon>Cytophagales</taxon>
        <taxon>Reichenbachiellaceae</taxon>
        <taxon>Reichenbachiella</taxon>
    </lineage>
</organism>
<gene>
    <name evidence="1" type="ORF">N7U62_07070</name>
</gene>
<dbReference type="Pfam" id="PF16264">
    <property type="entry name" value="SatD"/>
    <property type="match status" value="1"/>
</dbReference>
<accession>A0ABT3CRV4</accession>
<reference evidence="1 2" key="1">
    <citation type="submission" date="2022-10" db="EMBL/GenBank/DDBJ databases">
        <title>Comparative genomics and taxonomic characterization of three novel marine species of genus Reichenbachiella exhibiting antioxidant and polysaccharide degradation activities.</title>
        <authorList>
            <person name="Muhammad N."/>
            <person name="Lee Y.-J."/>
            <person name="Ko J."/>
            <person name="Kim S.-G."/>
        </authorList>
    </citation>
    <scope>NUCLEOTIDE SEQUENCE [LARGE SCALE GENOMIC DNA]</scope>
    <source>
        <strain evidence="1 2">ABR2-5</strain>
    </source>
</reference>
<sequence length="200" mass="22374">MLAILTGDIINSSQQNNQKWLSTLKASLNLHGQSPKDWEIYRGDSFQLAVATEEAVWAALHLKASLRQTPNTDIRIGIGIGKADSRSEKITESNGPAFIQSGTCFDSLKKNTLAISSDDEDWDEALNVMFSLVQLCMKHWTPTVSHIIKTCMENPTLKQSEIAELLNLRAQSTVSEALKRGGYEEIMNLEKHYRKIAKQL</sequence>
<name>A0ABT3CRV4_9BACT</name>
<dbReference type="Proteomes" id="UP001300692">
    <property type="component" value="Unassembled WGS sequence"/>
</dbReference>
<dbReference type="RefSeq" id="WP_264137209.1">
    <property type="nucleotide sequence ID" value="NZ_JAOYOD010000001.1"/>
</dbReference>
<proteinExistence type="predicted"/>
<comment type="caution">
    <text evidence="1">The sequence shown here is derived from an EMBL/GenBank/DDBJ whole genome shotgun (WGS) entry which is preliminary data.</text>
</comment>